<dbReference type="InterPro" id="IPR036388">
    <property type="entry name" value="WH-like_DNA-bd_sf"/>
</dbReference>
<dbReference type="Pfam" id="PF00196">
    <property type="entry name" value="GerE"/>
    <property type="match status" value="1"/>
</dbReference>
<dbReference type="EMBL" id="JAGTIS010000008">
    <property type="protein sequence ID" value="MBT8767667.1"/>
    <property type="molecule type" value="Genomic_DNA"/>
</dbReference>
<keyword evidence="1" id="KW-0805">Transcription regulation</keyword>
<sequence>MHNASLLLPAERPQFAVPLTPSPGELTEREGQTLELIASGLSNKQIARELGISDGTVKIYVRNLLRKFHLNSRLELATWVYRSGNALRPALTGASMRVAAWSGEVSAAPKQAALSSRVTGLLDELPGLIYRGDNDRTWSMEFVSAGCLQLTGYPSEYLTTNREHSYGSLILAEYAEYIWYCVQCALLTHEPFQLSYRIRCADGQIKDVWEKGIGIYSDSGAVQGVEGAIFEVRG</sequence>
<dbReference type="InterPro" id="IPR035965">
    <property type="entry name" value="PAS-like_dom_sf"/>
</dbReference>
<name>A0ABS5XJ12_9GAMM</name>
<organism evidence="5 6">
    <name type="scientific">Metapseudomonas boanensis</name>
    <dbReference type="NCBI Taxonomy" id="2822138"/>
    <lineage>
        <taxon>Bacteria</taxon>
        <taxon>Pseudomonadati</taxon>
        <taxon>Pseudomonadota</taxon>
        <taxon>Gammaproteobacteria</taxon>
        <taxon>Pseudomonadales</taxon>
        <taxon>Pseudomonadaceae</taxon>
        <taxon>Metapseudomonas</taxon>
    </lineage>
</organism>
<gene>
    <name evidence="5" type="ORF">J7302_16270</name>
</gene>
<dbReference type="PRINTS" id="PR00038">
    <property type="entry name" value="HTHLUXR"/>
</dbReference>
<evidence type="ECO:0000313" key="6">
    <source>
        <dbReference type="Proteomes" id="UP001519667"/>
    </source>
</evidence>
<dbReference type="Gene3D" id="3.30.450.20">
    <property type="entry name" value="PAS domain"/>
    <property type="match status" value="1"/>
</dbReference>
<evidence type="ECO:0000259" key="4">
    <source>
        <dbReference type="PROSITE" id="PS50043"/>
    </source>
</evidence>
<dbReference type="PANTHER" id="PTHR44688:SF16">
    <property type="entry name" value="DNA-BINDING TRANSCRIPTIONAL ACTIVATOR DEVR_DOSR"/>
    <property type="match status" value="1"/>
</dbReference>
<dbReference type="SUPFAM" id="SSF46894">
    <property type="entry name" value="C-terminal effector domain of the bipartite response regulators"/>
    <property type="match status" value="1"/>
</dbReference>
<dbReference type="SUPFAM" id="SSF55785">
    <property type="entry name" value="PYP-like sensor domain (PAS domain)"/>
    <property type="match status" value="1"/>
</dbReference>
<reference evidence="5 6" key="1">
    <citation type="submission" date="2021-04" db="EMBL/GenBank/DDBJ databases">
        <title>Pseudomonas boanensis sp. nov., a bacterium isolated from river water used for household purposes in Boane District, Mozambique.</title>
        <authorList>
            <person name="Nicklasson M."/>
            <person name="Martin-Rodriguez A.J."/>
            <person name="Thorell K."/>
            <person name="Neves L."/>
            <person name="Mussagy A."/>
            <person name="Rydberg H.A."/>
            <person name="Hernroth B."/>
            <person name="Svensson-Stadler L."/>
            <person name="Sjoling A."/>
        </authorList>
    </citation>
    <scope>NUCLEOTIDE SEQUENCE [LARGE SCALE GENOMIC DNA]</scope>
    <source>
        <strain evidence="5 6">DB1</strain>
    </source>
</reference>
<keyword evidence="2" id="KW-0238">DNA-binding</keyword>
<dbReference type="InterPro" id="IPR016032">
    <property type="entry name" value="Sig_transdc_resp-reg_C-effctor"/>
</dbReference>
<dbReference type="Proteomes" id="UP001519667">
    <property type="component" value="Unassembled WGS sequence"/>
</dbReference>
<dbReference type="InterPro" id="IPR000014">
    <property type="entry name" value="PAS"/>
</dbReference>
<dbReference type="PROSITE" id="PS50043">
    <property type="entry name" value="HTH_LUXR_2"/>
    <property type="match status" value="1"/>
</dbReference>
<comment type="caution">
    <text evidence="5">The sequence shown here is derived from an EMBL/GenBank/DDBJ whole genome shotgun (WGS) entry which is preliminary data.</text>
</comment>
<evidence type="ECO:0000256" key="3">
    <source>
        <dbReference type="ARBA" id="ARBA00023163"/>
    </source>
</evidence>
<dbReference type="PROSITE" id="PS00622">
    <property type="entry name" value="HTH_LUXR_1"/>
    <property type="match status" value="1"/>
</dbReference>
<dbReference type="RefSeq" id="WP_215376954.1">
    <property type="nucleotide sequence ID" value="NZ_JAGTIS010000008.1"/>
</dbReference>
<accession>A0ABS5XJ12</accession>
<dbReference type="CDD" id="cd06170">
    <property type="entry name" value="LuxR_C_like"/>
    <property type="match status" value="1"/>
</dbReference>
<protein>
    <submittedName>
        <fullName evidence="5">PAS domain-containing protein</fullName>
    </submittedName>
</protein>
<keyword evidence="3" id="KW-0804">Transcription</keyword>
<evidence type="ECO:0000256" key="2">
    <source>
        <dbReference type="ARBA" id="ARBA00023125"/>
    </source>
</evidence>
<evidence type="ECO:0000256" key="1">
    <source>
        <dbReference type="ARBA" id="ARBA00023015"/>
    </source>
</evidence>
<dbReference type="InterPro" id="IPR000792">
    <property type="entry name" value="Tscrpt_reg_LuxR_C"/>
</dbReference>
<feature type="domain" description="HTH luxR-type" evidence="4">
    <location>
        <begin position="19"/>
        <end position="84"/>
    </location>
</feature>
<evidence type="ECO:0000313" key="5">
    <source>
        <dbReference type="EMBL" id="MBT8767667.1"/>
    </source>
</evidence>
<proteinExistence type="predicted"/>
<keyword evidence="6" id="KW-1185">Reference proteome</keyword>
<dbReference type="InterPro" id="IPR013655">
    <property type="entry name" value="PAS_fold_3"/>
</dbReference>
<dbReference type="Pfam" id="PF08447">
    <property type="entry name" value="PAS_3"/>
    <property type="match status" value="1"/>
</dbReference>
<dbReference type="CDD" id="cd00130">
    <property type="entry name" value="PAS"/>
    <property type="match status" value="1"/>
</dbReference>
<dbReference type="SMART" id="SM00421">
    <property type="entry name" value="HTH_LUXR"/>
    <property type="match status" value="1"/>
</dbReference>
<dbReference type="PANTHER" id="PTHR44688">
    <property type="entry name" value="DNA-BINDING TRANSCRIPTIONAL ACTIVATOR DEVR_DOSR"/>
    <property type="match status" value="1"/>
</dbReference>
<dbReference type="Gene3D" id="1.10.10.10">
    <property type="entry name" value="Winged helix-like DNA-binding domain superfamily/Winged helix DNA-binding domain"/>
    <property type="match status" value="1"/>
</dbReference>